<evidence type="ECO:0000313" key="3">
    <source>
        <dbReference type="Proteomes" id="UP000775213"/>
    </source>
</evidence>
<evidence type="ECO:0000313" key="2">
    <source>
        <dbReference type="EMBL" id="KAH0458245.1"/>
    </source>
</evidence>
<dbReference type="AlphaFoldDB" id="A0AAV7GPS5"/>
<organism evidence="2 3">
    <name type="scientific">Dendrobium chrysotoxum</name>
    <name type="common">Orchid</name>
    <dbReference type="NCBI Taxonomy" id="161865"/>
    <lineage>
        <taxon>Eukaryota</taxon>
        <taxon>Viridiplantae</taxon>
        <taxon>Streptophyta</taxon>
        <taxon>Embryophyta</taxon>
        <taxon>Tracheophyta</taxon>
        <taxon>Spermatophyta</taxon>
        <taxon>Magnoliopsida</taxon>
        <taxon>Liliopsida</taxon>
        <taxon>Asparagales</taxon>
        <taxon>Orchidaceae</taxon>
        <taxon>Epidendroideae</taxon>
        <taxon>Malaxideae</taxon>
        <taxon>Dendrobiinae</taxon>
        <taxon>Dendrobium</taxon>
    </lineage>
</organism>
<reference evidence="2 3" key="1">
    <citation type="journal article" date="2021" name="Hortic Res">
        <title>Chromosome-scale assembly of the Dendrobium chrysotoxum genome enhances the understanding of orchid evolution.</title>
        <authorList>
            <person name="Zhang Y."/>
            <person name="Zhang G.Q."/>
            <person name="Zhang D."/>
            <person name="Liu X.D."/>
            <person name="Xu X.Y."/>
            <person name="Sun W.H."/>
            <person name="Yu X."/>
            <person name="Zhu X."/>
            <person name="Wang Z.W."/>
            <person name="Zhao X."/>
            <person name="Zhong W.Y."/>
            <person name="Chen H."/>
            <person name="Yin W.L."/>
            <person name="Huang T."/>
            <person name="Niu S.C."/>
            <person name="Liu Z.J."/>
        </authorList>
    </citation>
    <scope>NUCLEOTIDE SEQUENCE [LARGE SCALE GENOMIC DNA]</scope>
    <source>
        <strain evidence="2">Lindl</strain>
    </source>
</reference>
<name>A0AAV7GPS5_DENCH</name>
<feature type="region of interest" description="Disordered" evidence="1">
    <location>
        <begin position="252"/>
        <end position="303"/>
    </location>
</feature>
<protein>
    <submittedName>
        <fullName evidence="2">Uncharacterized protein</fullName>
    </submittedName>
</protein>
<evidence type="ECO:0000256" key="1">
    <source>
        <dbReference type="SAM" id="MobiDB-lite"/>
    </source>
</evidence>
<sequence>MNSQYQCSVPLGTARYLSAAFSTMLGTETRYCSVPLDIGRYWSVPLHNARYHARNLSVPIYENVFVAEILKIMKVSRNFLRAKGDCKIPTRRASEGAGRIIHRIAASIWAKAFEEPRILCRRTASHLIATILISLEHVASALASSGGFQLRRALLGQVVRARYRATICGSGRGNGDGEIESVDERVFDDGGGGGWVGGAVESARAVTGEAGAFAGGIEGAVGASPDGAEGGAGGVGGKGPVLGRGEVEAAAVGDGAGPDGMGAVVGYEKGGGLGEGEEEEEEEGEGEEGWRSHCEIEEDQFEA</sequence>
<dbReference type="Proteomes" id="UP000775213">
    <property type="component" value="Unassembled WGS sequence"/>
</dbReference>
<gene>
    <name evidence="2" type="ORF">IEQ34_013560</name>
</gene>
<proteinExistence type="predicted"/>
<accession>A0AAV7GPS5</accession>
<comment type="caution">
    <text evidence="2">The sequence shown here is derived from an EMBL/GenBank/DDBJ whole genome shotgun (WGS) entry which is preliminary data.</text>
</comment>
<keyword evidence="3" id="KW-1185">Reference proteome</keyword>
<dbReference type="EMBL" id="JAGFBR010000012">
    <property type="protein sequence ID" value="KAH0458245.1"/>
    <property type="molecule type" value="Genomic_DNA"/>
</dbReference>
<feature type="compositionally biased region" description="Acidic residues" evidence="1">
    <location>
        <begin position="275"/>
        <end position="287"/>
    </location>
</feature>